<dbReference type="PANTHER" id="PTHR34697:SF2">
    <property type="entry name" value="PHOSPHATIDYLGLYCEROL LYSYLTRANSFERASE"/>
    <property type="match status" value="1"/>
</dbReference>
<dbReference type="SUPFAM" id="SSF55729">
    <property type="entry name" value="Acyl-CoA N-acyltransferases (Nat)"/>
    <property type="match status" value="1"/>
</dbReference>
<keyword evidence="6" id="KW-0808">Transferase</keyword>
<name>A0ABT6Y7D5_9BACT</name>
<dbReference type="InterPro" id="IPR024320">
    <property type="entry name" value="LPG_synthase_C"/>
</dbReference>
<protein>
    <recommendedName>
        <fullName evidence="4">Phosphatidylglycerol lysyltransferase</fullName>
        <ecNumber evidence="3">2.3.2.3</ecNumber>
    </recommendedName>
    <alternativeName>
        <fullName evidence="12">Lysylphosphatidylglycerol synthase</fullName>
    </alternativeName>
</protein>
<evidence type="ECO:0000259" key="15">
    <source>
        <dbReference type="Pfam" id="PF09924"/>
    </source>
</evidence>
<evidence type="ECO:0000313" key="16">
    <source>
        <dbReference type="EMBL" id="MDI9859465.1"/>
    </source>
</evidence>
<evidence type="ECO:0000256" key="14">
    <source>
        <dbReference type="SAM" id="Phobius"/>
    </source>
</evidence>
<feature type="transmembrane region" description="Helical" evidence="14">
    <location>
        <begin position="129"/>
        <end position="151"/>
    </location>
</feature>
<keyword evidence="11" id="KW-0046">Antibiotic resistance</keyword>
<dbReference type="RefSeq" id="WP_283344404.1">
    <property type="nucleotide sequence ID" value="NZ_JASHIF010000008.1"/>
</dbReference>
<evidence type="ECO:0000256" key="1">
    <source>
        <dbReference type="ARBA" id="ARBA00004651"/>
    </source>
</evidence>
<organism evidence="16 17">
    <name type="scientific">Flectobacillus roseus</name>
    <dbReference type="NCBI Taxonomy" id="502259"/>
    <lineage>
        <taxon>Bacteria</taxon>
        <taxon>Pseudomonadati</taxon>
        <taxon>Bacteroidota</taxon>
        <taxon>Cytophagia</taxon>
        <taxon>Cytophagales</taxon>
        <taxon>Flectobacillaceae</taxon>
        <taxon>Flectobacillus</taxon>
    </lineage>
</organism>
<evidence type="ECO:0000256" key="9">
    <source>
        <dbReference type="ARBA" id="ARBA00023098"/>
    </source>
</evidence>
<comment type="catalytic activity">
    <reaction evidence="13">
        <text>L-lysyl-tRNA(Lys) + a 1,2-diacyl-sn-glycero-3-phospho-(1'-sn-glycerol) = a 1,2-diacyl-sn-glycero-3-phospho-1'-(3'-O-L-lysyl)-sn-glycerol + tRNA(Lys)</text>
        <dbReference type="Rhea" id="RHEA:10668"/>
        <dbReference type="Rhea" id="RHEA-COMP:9696"/>
        <dbReference type="Rhea" id="RHEA-COMP:9697"/>
        <dbReference type="ChEBI" id="CHEBI:64716"/>
        <dbReference type="ChEBI" id="CHEBI:75792"/>
        <dbReference type="ChEBI" id="CHEBI:78442"/>
        <dbReference type="ChEBI" id="CHEBI:78529"/>
        <dbReference type="EC" id="2.3.2.3"/>
    </reaction>
</comment>
<feature type="transmembrane region" description="Helical" evidence="14">
    <location>
        <begin position="390"/>
        <end position="409"/>
    </location>
</feature>
<evidence type="ECO:0000256" key="13">
    <source>
        <dbReference type="ARBA" id="ARBA00047540"/>
    </source>
</evidence>
<dbReference type="Proteomes" id="UP001236507">
    <property type="component" value="Unassembled WGS sequence"/>
</dbReference>
<feature type="transmembrane region" description="Helical" evidence="14">
    <location>
        <begin position="415"/>
        <end position="432"/>
    </location>
</feature>
<evidence type="ECO:0000256" key="12">
    <source>
        <dbReference type="ARBA" id="ARBA00031899"/>
    </source>
</evidence>
<dbReference type="EMBL" id="JASHIF010000008">
    <property type="protein sequence ID" value="MDI9859465.1"/>
    <property type="molecule type" value="Genomic_DNA"/>
</dbReference>
<feature type="transmembrane region" description="Helical" evidence="14">
    <location>
        <begin position="366"/>
        <end position="383"/>
    </location>
</feature>
<feature type="transmembrane region" description="Helical" evidence="14">
    <location>
        <begin position="444"/>
        <end position="465"/>
    </location>
</feature>
<evidence type="ECO:0000256" key="5">
    <source>
        <dbReference type="ARBA" id="ARBA00022475"/>
    </source>
</evidence>
<accession>A0ABT6Y7D5</accession>
<evidence type="ECO:0000256" key="4">
    <source>
        <dbReference type="ARBA" id="ARBA00021546"/>
    </source>
</evidence>
<feature type="transmembrane region" description="Helical" evidence="14">
    <location>
        <begin position="326"/>
        <end position="346"/>
    </location>
</feature>
<comment type="similarity">
    <text evidence="2">Belongs to the LPG synthase family.</text>
</comment>
<keyword evidence="5" id="KW-1003">Cell membrane</keyword>
<feature type="transmembrane region" description="Helical" evidence="14">
    <location>
        <begin position="160"/>
        <end position="181"/>
    </location>
</feature>
<feature type="domain" description="Phosphatidylglycerol lysyltransferase C-terminal" evidence="15">
    <location>
        <begin position="545"/>
        <end position="837"/>
    </location>
</feature>
<evidence type="ECO:0000256" key="8">
    <source>
        <dbReference type="ARBA" id="ARBA00022989"/>
    </source>
</evidence>
<dbReference type="InterPro" id="IPR016181">
    <property type="entry name" value="Acyl_CoA_acyltransferase"/>
</dbReference>
<sequence length="856" mass="96386">MKNLLKSRNYYLKEILAFLFLLLAIYFFRQQQSDIVQSVNVLKNIELSYFFLGLLVTVLYILLNGLMYVYAFRAVHSNITLTDGLKLFLKRNLISVFLPGGGVTSLAFFNQEIERKGVSKTRINFASYIYAVVGIASLALVAFPVLVYLAIVRSSTASSWLAFGGIVVLVALLVWATWSFLEKGWVYKQLTKVSPQFEMLAEEINVGNFSVKEILMVLVFSVGIEITGMLHLGIAMKALGLSASIESCIAGYVIATLFYVISPFLRGLGAVEVSMILLITSYGFSETQAISITILYRIFEFWLPLVAGIGSFLLNRGNILLRILPAMLLVLLGIVNIISVLTPPLVERLQLLENFLPVATVHLSNQAVLMAGISMLICAAFLMRGQRNAWLMAVLLSIISLVGHLTKAIDYEESIFALFTLIILLFTRKQYYVRSDRKLQSFGLRLAGLILGMVLVYGVIGFYFLDKKEFGIDFSLSNSIENSIRSFFLLETTVSPVTRFAKGFIHSINLLGSLSLGLLIYAFVKPYIFHYSSDEEEQAKALELLAKYGHTADDHFKVDTDKTFFFGTKIEGFIAYKIASGFAIALGEPVCEDSPESMRKLLHEFEVFCKRNSLKTAYYKIDESKLSLFESFGKKSLPIGQEAIVNLQTFTLEGKDKKSLRNALNALEKKGFKTVVHQAPIKDGLLQKLKHVSDDWLRSLDRKEMVFSQGMFNWNELKNQTIITIENSDEKIVSFLNIIPDYTPNEGTYDLVRKTEDAPSGSMDALIIALIAQLKEQGLSALNMGVAPMSGIDQPKDFPEWTVKFAYEKLQQFRHYHGLRDFKDKFNPTWVNKYLVYENHYDLISLPMALGKVMKP</sequence>
<evidence type="ECO:0000256" key="7">
    <source>
        <dbReference type="ARBA" id="ARBA00022692"/>
    </source>
</evidence>
<feature type="transmembrane region" description="Helical" evidence="14">
    <location>
        <begin position="248"/>
        <end position="269"/>
    </location>
</feature>
<feature type="transmembrane region" description="Helical" evidence="14">
    <location>
        <begin position="49"/>
        <end position="71"/>
    </location>
</feature>
<evidence type="ECO:0000256" key="3">
    <source>
        <dbReference type="ARBA" id="ARBA00012014"/>
    </source>
</evidence>
<keyword evidence="10 14" id="KW-0472">Membrane</keyword>
<keyword evidence="17" id="KW-1185">Reference proteome</keyword>
<feature type="transmembrane region" description="Helical" evidence="14">
    <location>
        <begin position="289"/>
        <end position="314"/>
    </location>
</feature>
<dbReference type="Pfam" id="PF09924">
    <property type="entry name" value="LPG_synthase_C"/>
    <property type="match status" value="1"/>
</dbReference>
<dbReference type="InterPro" id="IPR051211">
    <property type="entry name" value="PG_lysyltransferase"/>
</dbReference>
<feature type="transmembrane region" description="Helical" evidence="14">
    <location>
        <begin position="214"/>
        <end position="236"/>
    </location>
</feature>
<comment type="subcellular location">
    <subcellularLocation>
        <location evidence="1">Cell membrane</location>
        <topology evidence="1">Multi-pass membrane protein</topology>
    </subcellularLocation>
</comment>
<proteinExistence type="inferred from homology"/>
<evidence type="ECO:0000313" key="17">
    <source>
        <dbReference type="Proteomes" id="UP001236507"/>
    </source>
</evidence>
<dbReference type="EC" id="2.3.2.3" evidence="3"/>
<keyword evidence="8 14" id="KW-1133">Transmembrane helix</keyword>
<evidence type="ECO:0000256" key="11">
    <source>
        <dbReference type="ARBA" id="ARBA00023251"/>
    </source>
</evidence>
<dbReference type="Pfam" id="PF03706">
    <property type="entry name" value="LPG_synthase_TM"/>
    <property type="match status" value="1"/>
</dbReference>
<evidence type="ECO:0000256" key="2">
    <source>
        <dbReference type="ARBA" id="ARBA00008627"/>
    </source>
</evidence>
<feature type="transmembrane region" description="Helical" evidence="14">
    <location>
        <begin position="92"/>
        <end position="109"/>
    </location>
</feature>
<feature type="transmembrane region" description="Helical" evidence="14">
    <location>
        <begin position="12"/>
        <end position="29"/>
    </location>
</feature>
<evidence type="ECO:0000256" key="10">
    <source>
        <dbReference type="ARBA" id="ARBA00023136"/>
    </source>
</evidence>
<gene>
    <name evidence="16" type="ORF">QM524_09610</name>
</gene>
<reference evidence="16 17" key="1">
    <citation type="submission" date="2023-05" db="EMBL/GenBank/DDBJ databases">
        <title>Novel species of genus Flectobacillus isolated from stream in China.</title>
        <authorList>
            <person name="Lu H."/>
        </authorList>
    </citation>
    <scope>NUCLEOTIDE SEQUENCE [LARGE SCALE GENOMIC DNA]</scope>
    <source>
        <strain evidence="16 17">KCTC 42575</strain>
    </source>
</reference>
<dbReference type="InterPro" id="IPR022791">
    <property type="entry name" value="L-PG_synthase/AglD"/>
</dbReference>
<evidence type="ECO:0000256" key="6">
    <source>
        <dbReference type="ARBA" id="ARBA00022679"/>
    </source>
</evidence>
<keyword evidence="9" id="KW-0443">Lipid metabolism</keyword>
<comment type="caution">
    <text evidence="16">The sequence shown here is derived from an EMBL/GenBank/DDBJ whole genome shotgun (WGS) entry which is preliminary data.</text>
</comment>
<keyword evidence="7 14" id="KW-0812">Transmembrane</keyword>
<dbReference type="PANTHER" id="PTHR34697">
    <property type="entry name" value="PHOSPHATIDYLGLYCEROL LYSYLTRANSFERASE"/>
    <property type="match status" value="1"/>
</dbReference>